<proteinExistence type="predicted"/>
<protein>
    <submittedName>
        <fullName evidence="1">Uncharacterized protein</fullName>
    </submittedName>
</protein>
<dbReference type="EMBL" id="MU277281">
    <property type="protein sequence ID" value="KAI0055732.1"/>
    <property type="molecule type" value="Genomic_DNA"/>
</dbReference>
<accession>A0ACB8SHI5</accession>
<reference evidence="1" key="2">
    <citation type="journal article" date="2022" name="New Phytol.">
        <title>Evolutionary transition to the ectomycorrhizal habit in the genomes of a hyperdiverse lineage of mushroom-forming fungi.</title>
        <authorList>
            <person name="Looney B."/>
            <person name="Miyauchi S."/>
            <person name="Morin E."/>
            <person name="Drula E."/>
            <person name="Courty P.E."/>
            <person name="Kohler A."/>
            <person name="Kuo A."/>
            <person name="LaButti K."/>
            <person name="Pangilinan J."/>
            <person name="Lipzen A."/>
            <person name="Riley R."/>
            <person name="Andreopoulos W."/>
            <person name="He G."/>
            <person name="Johnson J."/>
            <person name="Nolan M."/>
            <person name="Tritt A."/>
            <person name="Barry K.W."/>
            <person name="Grigoriev I.V."/>
            <person name="Nagy L.G."/>
            <person name="Hibbett D."/>
            <person name="Henrissat B."/>
            <person name="Matheny P.B."/>
            <person name="Labbe J."/>
            <person name="Martin F.M."/>
        </authorList>
    </citation>
    <scope>NUCLEOTIDE SEQUENCE</scope>
    <source>
        <strain evidence="1">HHB10654</strain>
    </source>
</reference>
<evidence type="ECO:0000313" key="2">
    <source>
        <dbReference type="Proteomes" id="UP000814140"/>
    </source>
</evidence>
<dbReference type="Proteomes" id="UP000814140">
    <property type="component" value="Unassembled WGS sequence"/>
</dbReference>
<organism evidence="1 2">
    <name type="scientific">Artomyces pyxidatus</name>
    <dbReference type="NCBI Taxonomy" id="48021"/>
    <lineage>
        <taxon>Eukaryota</taxon>
        <taxon>Fungi</taxon>
        <taxon>Dikarya</taxon>
        <taxon>Basidiomycota</taxon>
        <taxon>Agaricomycotina</taxon>
        <taxon>Agaricomycetes</taxon>
        <taxon>Russulales</taxon>
        <taxon>Auriscalpiaceae</taxon>
        <taxon>Artomyces</taxon>
    </lineage>
</organism>
<keyword evidence="2" id="KW-1185">Reference proteome</keyword>
<name>A0ACB8SHI5_9AGAM</name>
<comment type="caution">
    <text evidence="1">The sequence shown here is derived from an EMBL/GenBank/DDBJ whole genome shotgun (WGS) entry which is preliminary data.</text>
</comment>
<sequence length="258" mass="28092">MSSTSGSEAPLHISTLLTTLQSRFRDSGGDPATMSTSVTPLNSAGFHSSFISDADKRTAARIALETVIAEAVTALDHFCGVGSYVVLIRAGVEHPTTNLAIHVSENLQRDSAFPPILAEMEERVSLRLAPLFLRDWCIRAAASGHVVPSQTVVKSVRGGERLSSRSPSILPERVLDHLSREGCPLEMLDLVRDVIDDVGVSNYELEWDEPCMARQNLTIITSPAEFHVLDILWKLSAENIKGTCIEPNAPLQKQDGDH</sequence>
<gene>
    <name evidence="1" type="ORF">BV25DRAFT_1842776</name>
</gene>
<reference evidence="1" key="1">
    <citation type="submission" date="2021-03" db="EMBL/GenBank/DDBJ databases">
        <authorList>
            <consortium name="DOE Joint Genome Institute"/>
            <person name="Ahrendt S."/>
            <person name="Looney B.P."/>
            <person name="Miyauchi S."/>
            <person name="Morin E."/>
            <person name="Drula E."/>
            <person name="Courty P.E."/>
            <person name="Chicoki N."/>
            <person name="Fauchery L."/>
            <person name="Kohler A."/>
            <person name="Kuo A."/>
            <person name="Labutti K."/>
            <person name="Pangilinan J."/>
            <person name="Lipzen A."/>
            <person name="Riley R."/>
            <person name="Andreopoulos W."/>
            <person name="He G."/>
            <person name="Johnson J."/>
            <person name="Barry K.W."/>
            <person name="Grigoriev I.V."/>
            <person name="Nagy L."/>
            <person name="Hibbett D."/>
            <person name="Henrissat B."/>
            <person name="Matheny P.B."/>
            <person name="Labbe J."/>
            <person name="Martin F."/>
        </authorList>
    </citation>
    <scope>NUCLEOTIDE SEQUENCE</scope>
    <source>
        <strain evidence="1">HHB10654</strain>
    </source>
</reference>
<evidence type="ECO:0000313" key="1">
    <source>
        <dbReference type="EMBL" id="KAI0055732.1"/>
    </source>
</evidence>